<evidence type="ECO:0000256" key="6">
    <source>
        <dbReference type="SAM" id="MobiDB-lite"/>
    </source>
</evidence>
<protein>
    <recommendedName>
        <fullName evidence="11">Transcription factor IIIC subunit 5 HTH domain-containing protein</fullName>
    </recommendedName>
</protein>
<dbReference type="InterPro" id="IPR019136">
    <property type="entry name" value="TF_IIIC_su-5_HTH"/>
</dbReference>
<evidence type="ECO:0000259" key="7">
    <source>
        <dbReference type="Pfam" id="PF09734"/>
    </source>
</evidence>
<feature type="coiled-coil region" evidence="5">
    <location>
        <begin position="487"/>
        <end position="518"/>
    </location>
</feature>
<name>S2JC06_MUCC1</name>
<feature type="region of interest" description="Disordered" evidence="6">
    <location>
        <begin position="528"/>
        <end position="559"/>
    </location>
</feature>
<dbReference type="InterPro" id="IPR041499">
    <property type="entry name" value="Tfc1/Sfc1_N"/>
</dbReference>
<dbReference type="GO" id="GO:0006384">
    <property type="term" value="P:transcription initiation at RNA polymerase III promoter"/>
    <property type="evidence" value="ECO:0007669"/>
    <property type="project" value="InterPro"/>
</dbReference>
<accession>S2JC06</accession>
<evidence type="ECO:0000256" key="5">
    <source>
        <dbReference type="SAM" id="Coils"/>
    </source>
</evidence>
<dbReference type="GO" id="GO:0000127">
    <property type="term" value="C:transcription factor TFIIIC complex"/>
    <property type="evidence" value="ECO:0007669"/>
    <property type="project" value="InterPro"/>
</dbReference>
<dbReference type="EMBL" id="KE123962">
    <property type="protein sequence ID" value="EPB87796.1"/>
    <property type="molecule type" value="Genomic_DNA"/>
</dbReference>
<dbReference type="Pfam" id="PF17682">
    <property type="entry name" value="Tau95_N"/>
    <property type="match status" value="1"/>
</dbReference>
<keyword evidence="2" id="KW-0238">DNA-binding</keyword>
<dbReference type="STRING" id="1220926.S2JC06"/>
<reference evidence="10" key="1">
    <citation type="submission" date="2013-05" db="EMBL/GenBank/DDBJ databases">
        <title>The Genome sequence of Mucor circinelloides f. circinelloides 1006PhL.</title>
        <authorList>
            <consortium name="The Broad Institute Genomics Platform"/>
            <person name="Cuomo C."/>
            <person name="Earl A."/>
            <person name="Findley K."/>
            <person name="Lee S.C."/>
            <person name="Walker B."/>
            <person name="Young S."/>
            <person name="Zeng Q."/>
            <person name="Gargeya S."/>
            <person name="Fitzgerald M."/>
            <person name="Haas B."/>
            <person name="Abouelleil A."/>
            <person name="Allen A.W."/>
            <person name="Alvarado L."/>
            <person name="Arachchi H.M."/>
            <person name="Berlin A.M."/>
            <person name="Chapman S.B."/>
            <person name="Gainer-Dewar J."/>
            <person name="Goldberg J."/>
            <person name="Griggs A."/>
            <person name="Gujja S."/>
            <person name="Hansen M."/>
            <person name="Howarth C."/>
            <person name="Imamovic A."/>
            <person name="Ireland A."/>
            <person name="Larimer J."/>
            <person name="McCowan C."/>
            <person name="Murphy C."/>
            <person name="Pearson M."/>
            <person name="Poon T.W."/>
            <person name="Priest M."/>
            <person name="Roberts A."/>
            <person name="Saif S."/>
            <person name="Shea T."/>
            <person name="Sisk P."/>
            <person name="Sykes S."/>
            <person name="Wortman J."/>
            <person name="Nusbaum C."/>
            <person name="Birren B."/>
        </authorList>
    </citation>
    <scope>NUCLEOTIDE SEQUENCE [LARGE SCALE GENOMIC DNA]</scope>
    <source>
        <strain evidence="10">1006PhL</strain>
    </source>
</reference>
<evidence type="ECO:0000256" key="2">
    <source>
        <dbReference type="ARBA" id="ARBA00023125"/>
    </source>
</evidence>
<feature type="domain" description="Transcription factor IIIC subunit 5 HTH" evidence="7">
    <location>
        <begin position="163"/>
        <end position="314"/>
    </location>
</feature>
<evidence type="ECO:0000256" key="1">
    <source>
        <dbReference type="ARBA" id="ARBA00004123"/>
    </source>
</evidence>
<evidence type="ECO:0000313" key="10">
    <source>
        <dbReference type="Proteomes" id="UP000014254"/>
    </source>
</evidence>
<evidence type="ECO:0000259" key="8">
    <source>
        <dbReference type="Pfam" id="PF17682"/>
    </source>
</evidence>
<dbReference type="GO" id="GO:0001002">
    <property type="term" value="F:RNA polymerase III type 1 promoter sequence-specific DNA binding"/>
    <property type="evidence" value="ECO:0007669"/>
    <property type="project" value="TreeGrafter"/>
</dbReference>
<dbReference type="PANTHER" id="PTHR13230">
    <property type="entry name" value="GENERAL TRANSCRIPTION FACTOR IIIC, POLYPEPTIDE 5"/>
    <property type="match status" value="1"/>
</dbReference>
<sequence length="559" mass="64327">MSGQEPSPLIPIEKKKFLCIEYPGYVKRSERAIKTLGGESTLGEALSNNSQVQLRYRAKDIFSHPINGDFLDSCKLLAKVTRRVKRNKKTGEIVEDDAPWQYDILGTVEKTVRFRALADFQYLVPKDDKIRQLKTALNNGDVETIRNYKIPDDDDDFDNLRNIPPPLFTNIEVPFSYGYKQNAAVVRVRVRQPDGSFNIKLLNRSKYQTVQVTAIQYEDENAPSKSWHNLKPPATDLEKEAIQAIADLFKDRPIWSRFAVKSNLDFKYHKLIKRALVHTAYTFQNGAWRDTWVKYGLDPRKDQKYYIYQQLDIRRIVREGMQRKIVSRRVNPNTIRTRSSHIEPPEVVPDQHIFDGKKKPGPISGYQLCDITDPDIVPLIHNPDYRKEYTTKFAGFLYKCVHERLRKILKKKYTALQDTGVAQPIHNAEEGLAEDIAKEIATENENGGDEEGYELDVEEDDNSLTTADLEKAATDAFNAVNNGEGSNKRLQEFADEYIDQLESANKNLANDLEEDIDLDLIDTFEEFDDDDIDGLEDEEPMSSNIQQSRDMDEDVDMKE</sequence>
<feature type="compositionally biased region" description="Acidic residues" evidence="6">
    <location>
        <begin position="528"/>
        <end position="540"/>
    </location>
</feature>
<dbReference type="eggNOG" id="KOG2473">
    <property type="taxonomic scope" value="Eukaryota"/>
</dbReference>
<gene>
    <name evidence="9" type="ORF">HMPREF1544_05456</name>
</gene>
<dbReference type="Proteomes" id="UP000014254">
    <property type="component" value="Unassembled WGS sequence"/>
</dbReference>
<keyword evidence="3" id="KW-0804">Transcription</keyword>
<organism evidence="9 10">
    <name type="scientific">Mucor circinelloides f. circinelloides (strain 1006PhL)</name>
    <name type="common">Mucormycosis agent</name>
    <name type="synonym">Calyptromyces circinelloides</name>
    <dbReference type="NCBI Taxonomy" id="1220926"/>
    <lineage>
        <taxon>Eukaryota</taxon>
        <taxon>Fungi</taxon>
        <taxon>Fungi incertae sedis</taxon>
        <taxon>Mucoromycota</taxon>
        <taxon>Mucoromycotina</taxon>
        <taxon>Mucoromycetes</taxon>
        <taxon>Mucorales</taxon>
        <taxon>Mucorineae</taxon>
        <taxon>Mucoraceae</taxon>
        <taxon>Mucor</taxon>
    </lineage>
</organism>
<dbReference type="Pfam" id="PF09734">
    <property type="entry name" value="Tau95"/>
    <property type="match status" value="1"/>
</dbReference>
<keyword evidence="4" id="KW-0539">Nucleus</keyword>
<keyword evidence="5" id="KW-0175">Coiled coil</keyword>
<dbReference type="GO" id="GO:0001003">
    <property type="term" value="F:RNA polymerase III type 2 promoter sequence-specific DNA binding"/>
    <property type="evidence" value="ECO:0007669"/>
    <property type="project" value="TreeGrafter"/>
</dbReference>
<keyword evidence="10" id="KW-1185">Reference proteome</keyword>
<evidence type="ECO:0000256" key="4">
    <source>
        <dbReference type="ARBA" id="ARBA00023242"/>
    </source>
</evidence>
<dbReference type="VEuPathDB" id="FungiDB:HMPREF1544_05456"/>
<dbReference type="Gene3D" id="3.30.200.160">
    <property type="entry name" value="TFIIIC, subcomplex tauA, subunit Sfc1, barrel domain"/>
    <property type="match status" value="1"/>
</dbReference>
<evidence type="ECO:0000313" key="9">
    <source>
        <dbReference type="EMBL" id="EPB87796.1"/>
    </source>
</evidence>
<feature type="domain" description="Transcription factor IIIC subunit Tfc1/Sfc1 triple barrel" evidence="8">
    <location>
        <begin position="19"/>
        <end position="123"/>
    </location>
</feature>
<dbReference type="OMA" id="PPEYFVR"/>
<dbReference type="InParanoid" id="S2JC06"/>
<evidence type="ECO:0000256" key="3">
    <source>
        <dbReference type="ARBA" id="ARBA00023163"/>
    </source>
</evidence>
<dbReference type="OrthoDB" id="5598268at2759"/>
<dbReference type="InterPro" id="IPR040454">
    <property type="entry name" value="TF_IIIC_Tfc1/Sfc1"/>
</dbReference>
<dbReference type="FunCoup" id="S2JC06">
    <property type="interactions" value="444"/>
</dbReference>
<dbReference type="PANTHER" id="PTHR13230:SF5">
    <property type="entry name" value="GENERAL TRANSCRIPTION FACTOR 3C POLYPEPTIDE 5"/>
    <property type="match status" value="1"/>
</dbReference>
<dbReference type="GO" id="GO:0005634">
    <property type="term" value="C:nucleus"/>
    <property type="evidence" value="ECO:0007669"/>
    <property type="project" value="UniProtKB-SubCell"/>
</dbReference>
<dbReference type="InterPro" id="IPR042536">
    <property type="entry name" value="TFIIIC_tauA_Sfc1"/>
</dbReference>
<comment type="subcellular location">
    <subcellularLocation>
        <location evidence="1">Nucleus</location>
    </subcellularLocation>
</comment>
<evidence type="ECO:0008006" key="11">
    <source>
        <dbReference type="Google" id="ProtNLM"/>
    </source>
</evidence>
<dbReference type="AlphaFoldDB" id="S2JC06"/>
<proteinExistence type="predicted"/>